<dbReference type="AlphaFoldDB" id="A0AAD1XJ43"/>
<accession>A0AAD1XJ43</accession>
<evidence type="ECO:0000313" key="4">
    <source>
        <dbReference type="Proteomes" id="UP001295684"/>
    </source>
</evidence>
<evidence type="ECO:0000313" key="3">
    <source>
        <dbReference type="EMBL" id="CAI2373525.1"/>
    </source>
</evidence>
<dbReference type="Pfam" id="PF00630">
    <property type="entry name" value="Filamin"/>
    <property type="match status" value="1"/>
</dbReference>
<dbReference type="InterPro" id="IPR014756">
    <property type="entry name" value="Ig_E-set"/>
</dbReference>
<reference evidence="3" key="1">
    <citation type="submission" date="2023-07" db="EMBL/GenBank/DDBJ databases">
        <authorList>
            <consortium name="AG Swart"/>
            <person name="Singh M."/>
            <person name="Singh A."/>
            <person name="Seah K."/>
            <person name="Emmerich C."/>
        </authorList>
    </citation>
    <scope>NUCLEOTIDE SEQUENCE</scope>
    <source>
        <strain evidence="3">DP1</strain>
    </source>
</reference>
<keyword evidence="2" id="KW-0732">Signal</keyword>
<evidence type="ECO:0000256" key="1">
    <source>
        <dbReference type="PROSITE-ProRule" id="PRU00087"/>
    </source>
</evidence>
<feature type="signal peptide" evidence="2">
    <location>
        <begin position="1"/>
        <end position="43"/>
    </location>
</feature>
<keyword evidence="4" id="KW-1185">Reference proteome</keyword>
<dbReference type="InterPro" id="IPR013783">
    <property type="entry name" value="Ig-like_fold"/>
</dbReference>
<feature type="repeat" description="Filamin" evidence="1">
    <location>
        <begin position="41"/>
        <end position="173"/>
    </location>
</feature>
<evidence type="ECO:0000256" key="2">
    <source>
        <dbReference type="SAM" id="SignalP"/>
    </source>
</evidence>
<sequence>MLKKFQDYHCLNSCQSYFSSFSHNAFRFCIMLWVVIQVISAQAFNPAQSTISGIASGDNLLINQTYTIVVQAKDSSGNSLSTGGEEINLLITDPCTRGANMVCIPSTFTQSATNGGEISQQFTDNGDGTYSTSFTLNHIGDATVSVVHVNNLGVSAKYYRSFSISGSPYYMNSLP</sequence>
<comment type="caution">
    <text evidence="3">The sequence shown here is derived from an EMBL/GenBank/DDBJ whole genome shotgun (WGS) entry which is preliminary data.</text>
</comment>
<dbReference type="InterPro" id="IPR017868">
    <property type="entry name" value="Filamin/ABP280_repeat-like"/>
</dbReference>
<dbReference type="Gene3D" id="2.60.40.10">
    <property type="entry name" value="Immunoglobulins"/>
    <property type="match status" value="1"/>
</dbReference>
<dbReference type="Proteomes" id="UP001295684">
    <property type="component" value="Unassembled WGS sequence"/>
</dbReference>
<protein>
    <submittedName>
        <fullName evidence="3">Uncharacterized protein</fullName>
    </submittedName>
</protein>
<dbReference type="EMBL" id="CAMPGE010014874">
    <property type="protein sequence ID" value="CAI2373525.1"/>
    <property type="molecule type" value="Genomic_DNA"/>
</dbReference>
<gene>
    <name evidence="3" type="ORF">ECRASSUSDP1_LOCUS14871</name>
</gene>
<proteinExistence type="predicted"/>
<dbReference type="SUPFAM" id="SSF81296">
    <property type="entry name" value="E set domains"/>
    <property type="match status" value="1"/>
</dbReference>
<organism evidence="3 4">
    <name type="scientific">Euplotes crassus</name>
    <dbReference type="NCBI Taxonomy" id="5936"/>
    <lineage>
        <taxon>Eukaryota</taxon>
        <taxon>Sar</taxon>
        <taxon>Alveolata</taxon>
        <taxon>Ciliophora</taxon>
        <taxon>Intramacronucleata</taxon>
        <taxon>Spirotrichea</taxon>
        <taxon>Hypotrichia</taxon>
        <taxon>Euplotida</taxon>
        <taxon>Euplotidae</taxon>
        <taxon>Moneuplotes</taxon>
    </lineage>
</organism>
<feature type="chain" id="PRO_5042292500" evidence="2">
    <location>
        <begin position="44"/>
        <end position="175"/>
    </location>
</feature>
<dbReference type="PROSITE" id="PS50194">
    <property type="entry name" value="FILAMIN_REPEAT"/>
    <property type="match status" value="1"/>
</dbReference>
<name>A0AAD1XJ43_EUPCR</name>